<sequence length="198" mass="23141">MSLFISAIAYSHPHSFITLKTEFYTEQDKLTKLHFIWTMDELTTSYLKLEYQQNPKSVFNELMINIFENHFFSEFWLKSSPKNKPIILMPLEQDARIDFNSDKATVSFWARLKNPLTLAGNQFELMTYEKTFYVDMYYAKEGNITINHPNCKITITKPTPDDSTLDYAQSLDQDETPIETDDFILGKLFAQKVVVSCQ</sequence>
<comment type="caution">
    <text evidence="1">The sequence shown here is derived from an EMBL/GenBank/DDBJ whole genome shotgun (WGS) entry which is preliminary data.</text>
</comment>
<dbReference type="Proteomes" id="UP001500171">
    <property type="component" value="Unassembled WGS sequence"/>
</dbReference>
<evidence type="ECO:0000313" key="1">
    <source>
        <dbReference type="EMBL" id="GAA5110252.1"/>
    </source>
</evidence>
<keyword evidence="2" id="KW-1185">Reference proteome</keyword>
<dbReference type="Pfam" id="PF06226">
    <property type="entry name" value="DUF1007"/>
    <property type="match status" value="1"/>
</dbReference>
<organism evidence="1 2">
    <name type="scientific">Orbus sasakiae</name>
    <dbReference type="NCBI Taxonomy" id="1078475"/>
    <lineage>
        <taxon>Bacteria</taxon>
        <taxon>Pseudomonadati</taxon>
        <taxon>Pseudomonadota</taxon>
        <taxon>Gammaproteobacteria</taxon>
        <taxon>Orbales</taxon>
        <taxon>Orbaceae</taxon>
        <taxon>Orbus</taxon>
    </lineage>
</organism>
<evidence type="ECO:0000313" key="2">
    <source>
        <dbReference type="Proteomes" id="UP001500171"/>
    </source>
</evidence>
<proteinExistence type="predicted"/>
<gene>
    <name evidence="1" type="ORF">GCM10023211_14510</name>
</gene>
<dbReference type="EMBL" id="BAABHY010000001">
    <property type="protein sequence ID" value="GAA5110252.1"/>
    <property type="molecule type" value="Genomic_DNA"/>
</dbReference>
<accession>A0ABP9N5P2</accession>
<reference evidence="2" key="1">
    <citation type="journal article" date="2019" name="Int. J. Syst. Evol. Microbiol.">
        <title>The Global Catalogue of Microorganisms (GCM) 10K type strain sequencing project: providing services to taxonomists for standard genome sequencing and annotation.</title>
        <authorList>
            <consortium name="The Broad Institute Genomics Platform"/>
            <consortium name="The Broad Institute Genome Sequencing Center for Infectious Disease"/>
            <person name="Wu L."/>
            <person name="Ma J."/>
        </authorList>
    </citation>
    <scope>NUCLEOTIDE SEQUENCE [LARGE SCALE GENOMIC DNA]</scope>
    <source>
        <strain evidence="2">JCM 18050</strain>
    </source>
</reference>
<protein>
    <submittedName>
        <fullName evidence="1">DUF1007 family protein</fullName>
    </submittedName>
</protein>
<dbReference type="InterPro" id="IPR010412">
    <property type="entry name" value="DUF1007"/>
</dbReference>
<name>A0ABP9N5P2_9GAMM</name>